<comment type="caution">
    <text evidence="1">The sequence shown here is derived from an EMBL/GenBank/DDBJ whole genome shotgun (WGS) entry which is preliminary data.</text>
</comment>
<dbReference type="EMBL" id="BFAZ01000010">
    <property type="protein sequence ID" value="GBF44124.1"/>
    <property type="molecule type" value="Genomic_DNA"/>
</dbReference>
<dbReference type="InterPro" id="IPR031030">
    <property type="entry name" value="Lepto_Lipo_YY_C"/>
</dbReference>
<name>A0A2P2DHK8_9LEPT</name>
<accession>A0A2P2DHK8</accession>
<sequence>MKQSGKSILVGIILLGMIFVTNCNQPTLARLSNDNILGADAKAELLQASKRIDGVKFAPLGVNSSGAEASSALLNGVLIPILAEINPDKYYKRDGVEACVKNIYILGLALPNYASVELSCKIEEVTTFDFLK</sequence>
<dbReference type="AlphaFoldDB" id="A0A2P2DHK8"/>
<dbReference type="NCBIfam" id="TIGR04452">
    <property type="entry name" value="Lepto_Lipo_YY_C"/>
    <property type="match status" value="1"/>
</dbReference>
<dbReference type="RefSeq" id="WP_108961108.1">
    <property type="nucleotide sequence ID" value="NZ_BFAZ01000010.1"/>
</dbReference>
<keyword evidence="2" id="KW-1185">Reference proteome</keyword>
<gene>
    <name evidence="1" type="ORF">LPTSP2_34270</name>
</gene>
<organism evidence="1 2">
    <name type="scientific">Leptospira ellinghausenii</name>
    <dbReference type="NCBI Taxonomy" id="1917822"/>
    <lineage>
        <taxon>Bacteria</taxon>
        <taxon>Pseudomonadati</taxon>
        <taxon>Spirochaetota</taxon>
        <taxon>Spirochaetia</taxon>
        <taxon>Leptospirales</taxon>
        <taxon>Leptospiraceae</taxon>
        <taxon>Leptospira</taxon>
    </lineage>
</organism>
<dbReference type="OrthoDB" id="331195at2"/>
<protein>
    <submittedName>
        <fullName evidence="1">Signal peptide</fullName>
    </submittedName>
</protein>
<evidence type="ECO:0000313" key="1">
    <source>
        <dbReference type="EMBL" id="GBF44124.1"/>
    </source>
</evidence>
<dbReference type="Proteomes" id="UP000245206">
    <property type="component" value="Unassembled WGS sequence"/>
</dbReference>
<reference evidence="2" key="1">
    <citation type="journal article" date="2019" name="Microbiol. Immunol.">
        <title>Molecular and phenotypic characterization of Leptospira johnsonii sp. nov., Leptospira ellinghausenii sp. nov. and Leptospira ryugenii sp. nov. isolated from soil and water in Japan.</title>
        <authorList>
            <person name="Masuzawa T."/>
            <person name="Saito M."/>
            <person name="Nakao R."/>
            <person name="Nikaido Y."/>
            <person name="Matsumoto M."/>
            <person name="Ogawa M."/>
            <person name="Yokoyama M."/>
            <person name="Hidaka Y."/>
            <person name="Tomita J."/>
            <person name="Sakakibara K."/>
            <person name="Suzuki K."/>
            <person name="Yasuda S."/>
            <person name="Sato H."/>
            <person name="Yamaguchi M."/>
            <person name="Yoshida S.I."/>
            <person name="Koizumi N."/>
            <person name="Kawamura Y."/>
        </authorList>
    </citation>
    <scope>NUCLEOTIDE SEQUENCE [LARGE SCALE GENOMIC DNA]</scope>
    <source>
        <strain evidence="2">E18</strain>
    </source>
</reference>
<evidence type="ECO:0000313" key="2">
    <source>
        <dbReference type="Proteomes" id="UP000245206"/>
    </source>
</evidence>
<proteinExistence type="predicted"/>